<keyword evidence="1" id="KW-0863">Zinc-finger</keyword>
<name>C5M7V7_CANTT</name>
<dbReference type="EMBL" id="GG692397">
    <property type="protein sequence ID" value="EER33661.1"/>
    <property type="molecule type" value="Genomic_DNA"/>
</dbReference>
<gene>
    <name evidence="4" type="ORF">CTRG_02479</name>
</gene>
<dbReference type="PROSITE" id="PS50157">
    <property type="entry name" value="ZINC_FINGER_C2H2_2"/>
    <property type="match status" value="1"/>
</dbReference>
<dbReference type="AlphaFoldDB" id="C5M7V7"/>
<dbReference type="SUPFAM" id="SSF57667">
    <property type="entry name" value="beta-beta-alpha zinc fingers"/>
    <property type="match status" value="1"/>
</dbReference>
<keyword evidence="1" id="KW-0862">Zinc</keyword>
<feature type="compositionally biased region" description="Basic and acidic residues" evidence="2">
    <location>
        <begin position="321"/>
        <end position="334"/>
    </location>
</feature>
<dbReference type="STRING" id="294747.C5M7V7"/>
<protein>
    <recommendedName>
        <fullName evidence="3">C2H2-type domain-containing protein</fullName>
    </recommendedName>
</protein>
<reference evidence="4 5" key="1">
    <citation type="journal article" date="2009" name="Nature">
        <title>Evolution of pathogenicity and sexual reproduction in eight Candida genomes.</title>
        <authorList>
            <person name="Butler G."/>
            <person name="Rasmussen M.D."/>
            <person name="Lin M.F."/>
            <person name="Santos M.A."/>
            <person name="Sakthikumar S."/>
            <person name="Munro C.A."/>
            <person name="Rheinbay E."/>
            <person name="Grabherr M."/>
            <person name="Forche A."/>
            <person name="Reedy J.L."/>
            <person name="Agrafioti I."/>
            <person name="Arnaud M.B."/>
            <person name="Bates S."/>
            <person name="Brown A.J."/>
            <person name="Brunke S."/>
            <person name="Costanzo M.C."/>
            <person name="Fitzpatrick D.A."/>
            <person name="de Groot P.W."/>
            <person name="Harris D."/>
            <person name="Hoyer L.L."/>
            <person name="Hube B."/>
            <person name="Klis F.M."/>
            <person name="Kodira C."/>
            <person name="Lennard N."/>
            <person name="Logue M.E."/>
            <person name="Martin R."/>
            <person name="Neiman A.M."/>
            <person name="Nikolaou E."/>
            <person name="Quail M.A."/>
            <person name="Quinn J."/>
            <person name="Santos M.C."/>
            <person name="Schmitzberger F.F."/>
            <person name="Sherlock G."/>
            <person name="Shah P."/>
            <person name="Silverstein K.A."/>
            <person name="Skrzypek M.S."/>
            <person name="Soll D."/>
            <person name="Staggs R."/>
            <person name="Stansfield I."/>
            <person name="Stumpf M.P."/>
            <person name="Sudbery P.E."/>
            <person name="Srikantha T."/>
            <person name="Zeng Q."/>
            <person name="Berman J."/>
            <person name="Berriman M."/>
            <person name="Heitman J."/>
            <person name="Gow N.A."/>
            <person name="Lorenz M.C."/>
            <person name="Birren B.W."/>
            <person name="Kellis M."/>
            <person name="Cuomo C.A."/>
        </authorList>
    </citation>
    <scope>NUCLEOTIDE SEQUENCE [LARGE SCALE GENOMIC DNA]</scope>
    <source>
        <strain evidence="5">ATCC MYA-3404 / T1</strain>
    </source>
</reference>
<evidence type="ECO:0000259" key="3">
    <source>
        <dbReference type="PROSITE" id="PS50157"/>
    </source>
</evidence>
<dbReference type="SMART" id="SM00355">
    <property type="entry name" value="ZnF_C2H2"/>
    <property type="match status" value="2"/>
</dbReference>
<dbReference type="GO" id="GO:0008270">
    <property type="term" value="F:zinc ion binding"/>
    <property type="evidence" value="ECO:0007669"/>
    <property type="project" value="UniProtKB-KW"/>
</dbReference>
<dbReference type="HOGENOM" id="CLU_036916_0_0_1"/>
<dbReference type="KEGG" id="ctp:CTRG_02479"/>
<dbReference type="PROSITE" id="PS00028">
    <property type="entry name" value="ZINC_FINGER_C2H2_1"/>
    <property type="match status" value="1"/>
</dbReference>
<evidence type="ECO:0000313" key="5">
    <source>
        <dbReference type="Proteomes" id="UP000002037"/>
    </source>
</evidence>
<keyword evidence="5" id="KW-1185">Reference proteome</keyword>
<dbReference type="VEuPathDB" id="FungiDB:CTRG_02479"/>
<dbReference type="InterPro" id="IPR013087">
    <property type="entry name" value="Znf_C2H2_type"/>
</dbReference>
<dbReference type="GeneID" id="8297597"/>
<organism evidence="4 5">
    <name type="scientific">Candida tropicalis (strain ATCC MYA-3404 / T1)</name>
    <name type="common">Yeast</name>
    <dbReference type="NCBI Taxonomy" id="294747"/>
    <lineage>
        <taxon>Eukaryota</taxon>
        <taxon>Fungi</taxon>
        <taxon>Dikarya</taxon>
        <taxon>Ascomycota</taxon>
        <taxon>Saccharomycotina</taxon>
        <taxon>Pichiomycetes</taxon>
        <taxon>Debaryomycetaceae</taxon>
        <taxon>Candida/Lodderomyces clade</taxon>
        <taxon>Candida</taxon>
    </lineage>
</organism>
<dbReference type="eggNOG" id="ENOG502S4NK">
    <property type="taxonomic scope" value="Eukaryota"/>
</dbReference>
<evidence type="ECO:0000256" key="1">
    <source>
        <dbReference type="PROSITE-ProRule" id="PRU00042"/>
    </source>
</evidence>
<dbReference type="Proteomes" id="UP000002037">
    <property type="component" value="Unassembled WGS sequence"/>
</dbReference>
<feature type="region of interest" description="Disordered" evidence="2">
    <location>
        <begin position="321"/>
        <end position="403"/>
    </location>
</feature>
<sequence>MSVLTLGLIHHNQPSVSLYTLSSNPYKRYEPFTTTRLGLFKFHVVRFLQRLIYGTKRYQELFPPIDKIQKITNTKQQTIFPVNCAADDLDLGFGESDQIELFNNHHGHHENHHSHSLPQKQQPHHHHHQQHLELPTFDEFLIPSVQTHTHFHHHQLPTYDEDVIQPVTMISSQHHHHQQQQQQQQQQQPVQLTLPGPTTNTVDRTPQLLTTNFYDYFNDFITQNKEEVSTVSSESYISPLDDEILGGIIPLSQSDNNETPIQRLLSTSSSDSYHPSFEHDDQQLSTSCTSSNSSIHQHFHEHCFHNEEEEEGKLPIKPVEEIKLKIEPTDDQPRQRKRKLESSSESSPSSPCSNPLSRTTTNSSSSQKSSTSVSTTSSTTTTTTKRLSKKKRNEPPKETTTVTTTTITNNIQVKKTTTTTVDGVTTSLFFCPHPDCNSVFKVKGYLTRHLKKHNANKTFICPFYGQDSKCHPSGGFSRRDTFKTHLKALHFVYPAGTKSSERNFKSGRCGGCFLFFDNNADWLQNHIEAGLCTGVVNYRESLNSLLD</sequence>
<proteinExistence type="predicted"/>
<accession>C5M7V7</accession>
<feature type="region of interest" description="Disordered" evidence="2">
    <location>
        <begin position="267"/>
        <end position="292"/>
    </location>
</feature>
<feature type="region of interest" description="Disordered" evidence="2">
    <location>
        <begin position="105"/>
        <end position="131"/>
    </location>
</feature>
<feature type="compositionally biased region" description="Low complexity" evidence="2">
    <location>
        <begin position="343"/>
        <end position="385"/>
    </location>
</feature>
<feature type="compositionally biased region" description="Low complexity" evidence="2">
    <location>
        <begin position="179"/>
        <end position="188"/>
    </location>
</feature>
<evidence type="ECO:0000256" key="2">
    <source>
        <dbReference type="SAM" id="MobiDB-lite"/>
    </source>
</evidence>
<keyword evidence="1" id="KW-0479">Metal-binding</keyword>
<feature type="compositionally biased region" description="Basic residues" evidence="2">
    <location>
        <begin position="105"/>
        <end position="115"/>
    </location>
</feature>
<dbReference type="RefSeq" id="XP_002548182.1">
    <property type="nucleotide sequence ID" value="XM_002548136.1"/>
</dbReference>
<feature type="region of interest" description="Disordered" evidence="2">
    <location>
        <begin position="171"/>
        <end position="204"/>
    </location>
</feature>
<evidence type="ECO:0000313" key="4">
    <source>
        <dbReference type="EMBL" id="EER33661.1"/>
    </source>
</evidence>
<dbReference type="OrthoDB" id="9439903at2759"/>
<feature type="domain" description="C2H2-type" evidence="3">
    <location>
        <begin position="429"/>
        <end position="458"/>
    </location>
</feature>
<dbReference type="InterPro" id="IPR036236">
    <property type="entry name" value="Znf_C2H2_sf"/>
</dbReference>
<dbReference type="Gene3D" id="3.30.160.60">
    <property type="entry name" value="Classic Zinc Finger"/>
    <property type="match status" value="1"/>
</dbReference>